<accession>A0A6L3VWI8</accession>
<dbReference type="InterPro" id="IPR017853">
    <property type="entry name" value="GH"/>
</dbReference>
<evidence type="ECO:0000256" key="5">
    <source>
        <dbReference type="SAM" id="SignalP"/>
    </source>
</evidence>
<dbReference type="PANTHER" id="PTHR43536:SF1">
    <property type="entry name" value="MANNOSYLGLYCOPROTEIN ENDO-BETA-MANNOSIDASE"/>
    <property type="match status" value="1"/>
</dbReference>
<evidence type="ECO:0000313" key="10">
    <source>
        <dbReference type="Proteomes" id="UP000483004"/>
    </source>
</evidence>
<dbReference type="SUPFAM" id="SSF49303">
    <property type="entry name" value="beta-Galactosidase/glucuronidase domain"/>
    <property type="match status" value="3"/>
</dbReference>
<keyword evidence="10" id="KW-1185">Reference proteome</keyword>
<keyword evidence="5" id="KW-0732">Signal</keyword>
<evidence type="ECO:0008006" key="11">
    <source>
        <dbReference type="Google" id="ProtNLM"/>
    </source>
</evidence>
<dbReference type="InterPro" id="IPR043534">
    <property type="entry name" value="EBDG/EBM"/>
</dbReference>
<dbReference type="OrthoDB" id="9803863at2"/>
<feature type="domain" description="Beta-mannosidase-like galactose-binding" evidence="8">
    <location>
        <begin position="72"/>
        <end position="193"/>
    </location>
</feature>
<comment type="similarity">
    <text evidence="1">Belongs to the glycosyl hydrolase 2 family.</text>
</comment>
<keyword evidence="3" id="KW-0326">Glycosidase</keyword>
<dbReference type="InterPro" id="IPR054593">
    <property type="entry name" value="Beta-mannosidase-like_N2"/>
</dbReference>
<feature type="compositionally biased region" description="Polar residues" evidence="4">
    <location>
        <begin position="46"/>
        <end position="55"/>
    </location>
</feature>
<dbReference type="SUPFAM" id="SSF49785">
    <property type="entry name" value="Galactose-binding domain-like"/>
    <property type="match status" value="1"/>
</dbReference>
<dbReference type="AlphaFoldDB" id="A0A6L3VWI8"/>
<dbReference type="RefSeq" id="WP_151540692.1">
    <property type="nucleotide sequence ID" value="NZ_WBMR01000035.1"/>
</dbReference>
<evidence type="ECO:0000256" key="1">
    <source>
        <dbReference type="ARBA" id="ARBA00007401"/>
    </source>
</evidence>
<dbReference type="Gene3D" id="2.60.120.260">
    <property type="entry name" value="Galactose-binding domain-like"/>
    <property type="match status" value="1"/>
</dbReference>
<evidence type="ECO:0000259" key="6">
    <source>
        <dbReference type="Pfam" id="PF00703"/>
    </source>
</evidence>
<evidence type="ECO:0000256" key="4">
    <source>
        <dbReference type="SAM" id="MobiDB-lite"/>
    </source>
</evidence>
<evidence type="ECO:0000256" key="3">
    <source>
        <dbReference type="ARBA" id="ARBA00023295"/>
    </source>
</evidence>
<dbReference type="GO" id="GO:0004553">
    <property type="term" value="F:hydrolase activity, hydrolyzing O-glycosyl compounds"/>
    <property type="evidence" value="ECO:0007669"/>
    <property type="project" value="InterPro"/>
</dbReference>
<evidence type="ECO:0000256" key="2">
    <source>
        <dbReference type="ARBA" id="ARBA00022801"/>
    </source>
</evidence>
<dbReference type="Pfam" id="PF00703">
    <property type="entry name" value="Glyco_hydro_2"/>
    <property type="match status" value="1"/>
</dbReference>
<evidence type="ECO:0000259" key="8">
    <source>
        <dbReference type="Pfam" id="PF22666"/>
    </source>
</evidence>
<dbReference type="SUPFAM" id="SSF51445">
    <property type="entry name" value="(Trans)glycosidases"/>
    <property type="match status" value="1"/>
</dbReference>
<proteinExistence type="inferred from homology"/>
<dbReference type="InterPro" id="IPR013783">
    <property type="entry name" value="Ig-like_fold"/>
</dbReference>
<feature type="domain" description="Glycoside hydrolase family 2 immunoglobulin-like beta-sandwich" evidence="6">
    <location>
        <begin position="239"/>
        <end position="355"/>
    </location>
</feature>
<dbReference type="InterPro" id="IPR006102">
    <property type="entry name" value="Ig-like_GH2"/>
</dbReference>
<feature type="signal peptide" evidence="5">
    <location>
        <begin position="1"/>
        <end position="29"/>
    </location>
</feature>
<feature type="chain" id="PRO_5026688697" description="Exo-1,4-beta-D-glucosaminidase" evidence="5">
    <location>
        <begin position="30"/>
        <end position="944"/>
    </location>
</feature>
<dbReference type="EMBL" id="WBMR01000035">
    <property type="protein sequence ID" value="KAB2381844.1"/>
    <property type="molecule type" value="Genomic_DNA"/>
</dbReference>
<dbReference type="PANTHER" id="PTHR43536">
    <property type="entry name" value="MANNOSYLGLYCOPROTEIN ENDO-BETA-MANNOSIDASE"/>
    <property type="match status" value="1"/>
</dbReference>
<dbReference type="Pfam" id="PF18368">
    <property type="entry name" value="Ig_GlcNase"/>
    <property type="match status" value="1"/>
</dbReference>
<dbReference type="GO" id="GO:0005975">
    <property type="term" value="P:carbohydrate metabolic process"/>
    <property type="evidence" value="ECO:0007669"/>
    <property type="project" value="InterPro"/>
</dbReference>
<name>A0A6L3VWI8_9ACTN</name>
<dbReference type="InterPro" id="IPR041351">
    <property type="entry name" value="Ig_GlcNase"/>
</dbReference>
<comment type="caution">
    <text evidence="9">The sequence shown here is derived from an EMBL/GenBank/DDBJ whole genome shotgun (WGS) entry which is preliminary data.</text>
</comment>
<evidence type="ECO:0000259" key="7">
    <source>
        <dbReference type="Pfam" id="PF18368"/>
    </source>
</evidence>
<reference evidence="9 10" key="1">
    <citation type="submission" date="2019-09" db="EMBL/GenBank/DDBJ databases">
        <title>Actinomadura physcomitrii sp. nov., a novel actinomycete isolated from moss [Physcomitrium sphaericum (Ludw) Fuernr].</title>
        <authorList>
            <person name="Liu C."/>
            <person name="Zhuang X."/>
        </authorList>
    </citation>
    <scope>NUCLEOTIDE SEQUENCE [LARGE SCALE GENOMIC DNA]</scope>
    <source>
        <strain evidence="9 10">CYP1-1B</strain>
    </source>
</reference>
<dbReference type="InterPro" id="IPR036156">
    <property type="entry name" value="Beta-gal/glucu_dom_sf"/>
</dbReference>
<dbReference type="Proteomes" id="UP000483004">
    <property type="component" value="Unassembled WGS sequence"/>
</dbReference>
<dbReference type="Gene3D" id="3.20.20.80">
    <property type="entry name" value="Glycosidases"/>
    <property type="match status" value="1"/>
</dbReference>
<keyword evidence="2" id="KW-0378">Hydrolase</keyword>
<organism evidence="9 10">
    <name type="scientific">Actinomadura montaniterrae</name>
    <dbReference type="NCBI Taxonomy" id="1803903"/>
    <lineage>
        <taxon>Bacteria</taxon>
        <taxon>Bacillati</taxon>
        <taxon>Actinomycetota</taxon>
        <taxon>Actinomycetes</taxon>
        <taxon>Streptosporangiales</taxon>
        <taxon>Thermomonosporaceae</taxon>
        <taxon>Actinomadura</taxon>
    </lineage>
</organism>
<protein>
    <recommendedName>
        <fullName evidence="11">Exo-1,4-beta-D-glucosaminidase</fullName>
    </recommendedName>
</protein>
<sequence length="944" mass="103595">MSGSRTRTTALCAALALAGTLAPAMPAHAFTGHGKTAGHRSAAQRIRSSGTTELTSGWAIRSSADTRDTGAEISKPDYSTKGWLPLSRPETLMAGLLENGRYPNIFDNDNMKKVPAEQFDANWWYREQLTVHPRKDGRTFLVMNGVSGKADLWVNGKRIAEGAQLQGSYARLEYDITPYVKDGANAIALDVSRNDEDITKFDTPMRYLTQNQVDWNPMAPDQNTGLQYAPQIVQEGPVSVRNAHVLQDDAADLSTADLTVKADVRNNTGTPQRVTVSGTITHGSTRIACKATVTVPAHATRTVTITKADCPGLHLKDPAVWWPYQMGDQPMYHLALDASVDGTVSSTAAEDFGIRTVTSRLTKPVPGKTHGKDGYRQFIVNGKPLVIRGAGWSPDLFLRYSPSNVANQISYIRNMGLNAVRFEGNFPPDDMFAQLDRAGVLAMPGWQCCALWENKSSTWSNDVKANASNQAGTMAERLRDHPSVFTFFQGSDDAPDPEKEALYLKAFEKADFRLPQVAAAEYKSSPKLGPAGTKEGGYNYFPPNALWNNKRETVNTNDPTLSMTGSAWGFDTEVSTGNTIPTQDSLNRFLSAAEQKKIWDPATAQGQTAGQDMYHTFFYSDYTRLSRMGVYNTPLWHRYGPWKDAGSYQKTVQLGQYEVTRAQFESYIGNSTDKANPSTGIIYWMLNKAWPSLQWSMYGSDFDQPGVYFGAKKANEPVHVMYSYDDDSIKVANLTGARQDGLRATAQIIDLDGKVRATASAPVGTLGSQDVRTVLHPKVPAGISKTYFEKLTLTRGSEVVSRNVYWLSTKADQVDWPKTHAPGKYTPSNGFAVFQKDGYADLTGLRSLKPADIKVQATTRREGGEMVTSVTVRNVGHGGAPALFTRADLFAGGKQVLPIRWSDNDVTLWPGEQQTITARYSATSGKPDVRVNGFNVPEQTRHAG</sequence>
<gene>
    <name evidence="9" type="ORF">F9B16_15100</name>
</gene>
<feature type="domain" description="Exo-beta-D-glucosaminidase Ig-fold" evidence="7">
    <location>
        <begin position="836"/>
        <end position="936"/>
    </location>
</feature>
<dbReference type="Gene3D" id="2.60.40.10">
    <property type="entry name" value="Immunoglobulins"/>
    <property type="match status" value="3"/>
</dbReference>
<dbReference type="InterPro" id="IPR008979">
    <property type="entry name" value="Galactose-bd-like_sf"/>
</dbReference>
<dbReference type="Pfam" id="PF22666">
    <property type="entry name" value="Glyco_hydro_2_N2"/>
    <property type="match status" value="1"/>
</dbReference>
<feature type="region of interest" description="Disordered" evidence="4">
    <location>
        <begin position="32"/>
        <end position="74"/>
    </location>
</feature>
<dbReference type="CDD" id="cd10140">
    <property type="entry name" value="PFM_aerolysin_family"/>
    <property type="match status" value="1"/>
</dbReference>
<evidence type="ECO:0000313" key="9">
    <source>
        <dbReference type="EMBL" id="KAB2381844.1"/>
    </source>
</evidence>